<evidence type="ECO:0000313" key="6">
    <source>
        <dbReference type="EMBL" id="KPN32152.1"/>
    </source>
</evidence>
<gene>
    <name evidence="6" type="primary">ddh_2</name>
    <name evidence="6" type="ORF">SY89_02912</name>
</gene>
<evidence type="ECO:0000259" key="5">
    <source>
        <dbReference type="Pfam" id="PF02826"/>
    </source>
</evidence>
<sequence length="314" mass="33413">MTDPTLLLTHTVPPETSEALLDALRAEIPDADLLTAATPEETADLLPAADALITGRLDADLLADADIEWVQALSAGVDSYPQEALQERGIALTNASGVHAEPIGEQVLGGMLAFERGFLDAMAQKERTSWERVEGGELHGKTLGIVGVGAIGTRVAKLGSAFGMEVLGTKRDPDTAPEAVDECFGPDGHTELCRRADHLVLACPLTPETEGLIGADELRLLDGDAVLVNVARGEVVDEDALVRALQYGWIRGAALDVFETEPLPADSPLWNLSNVLLTPHMAGSTPKKAERWAGIIGENYRRFGADEALVNRIC</sequence>
<dbReference type="PATRIC" id="fig|699431.3.peg.2972"/>
<protein>
    <submittedName>
        <fullName evidence="6">D-2-hydroxyacid dehydrogenase</fullName>
        <ecNumber evidence="6">1.1.1.-</ecNumber>
    </submittedName>
</protein>
<dbReference type="PANTHER" id="PTHR43333">
    <property type="entry name" value="2-HACID_DH_C DOMAIN-CONTAINING PROTEIN"/>
    <property type="match status" value="1"/>
</dbReference>
<dbReference type="InterPro" id="IPR036291">
    <property type="entry name" value="NAD(P)-bd_dom_sf"/>
</dbReference>
<dbReference type="CDD" id="cd05300">
    <property type="entry name" value="2-Hacid_dh_1"/>
    <property type="match status" value="1"/>
</dbReference>
<keyword evidence="1 3" id="KW-0560">Oxidoreductase</keyword>
<dbReference type="STRING" id="699431.SY89_02912"/>
<comment type="caution">
    <text evidence="6">The sequence shown here is derived from an EMBL/GenBank/DDBJ whole genome shotgun (WGS) entry which is preliminary data.</text>
</comment>
<evidence type="ECO:0000256" key="1">
    <source>
        <dbReference type="ARBA" id="ARBA00023002"/>
    </source>
</evidence>
<reference evidence="7" key="1">
    <citation type="submission" date="2013-11" db="EMBL/GenBank/DDBJ databases">
        <authorList>
            <person name="Hoang H.T."/>
            <person name="Killian M.L."/>
            <person name="Madson D.M."/>
            <person name="Arruda P.H.E."/>
            <person name="Sun D."/>
            <person name="Schwartz K.J."/>
            <person name="Yoon K."/>
        </authorList>
    </citation>
    <scope>NUCLEOTIDE SEQUENCE [LARGE SCALE GENOMIC DNA]</scope>
    <source>
        <strain evidence="7">CDK2</strain>
    </source>
</reference>
<keyword evidence="2" id="KW-0520">NAD</keyword>
<dbReference type="InterPro" id="IPR029752">
    <property type="entry name" value="D-isomer_DH_CS1"/>
</dbReference>
<dbReference type="Gene3D" id="3.40.50.720">
    <property type="entry name" value="NAD(P)-binding Rossmann-like Domain"/>
    <property type="match status" value="2"/>
</dbReference>
<evidence type="ECO:0000256" key="2">
    <source>
        <dbReference type="ARBA" id="ARBA00023027"/>
    </source>
</evidence>
<dbReference type="OrthoDB" id="168224at2157"/>
<dbReference type="InterPro" id="IPR006140">
    <property type="entry name" value="D-isomer_DH_NAD-bd"/>
</dbReference>
<evidence type="ECO:0000256" key="3">
    <source>
        <dbReference type="RuleBase" id="RU003719"/>
    </source>
</evidence>
<dbReference type="RefSeq" id="WP_054584490.1">
    <property type="nucleotide sequence ID" value="NZ_LGUC01000001.1"/>
</dbReference>
<dbReference type="EC" id="1.1.1.-" evidence="6"/>
<dbReference type="GO" id="GO:0016616">
    <property type="term" value="F:oxidoreductase activity, acting on the CH-OH group of donors, NAD or NADP as acceptor"/>
    <property type="evidence" value="ECO:0007669"/>
    <property type="project" value="InterPro"/>
</dbReference>
<dbReference type="InterPro" id="IPR006139">
    <property type="entry name" value="D-isomer_2_OHA_DH_cat_dom"/>
</dbReference>
<dbReference type="Proteomes" id="UP000050535">
    <property type="component" value="Unassembled WGS sequence"/>
</dbReference>
<evidence type="ECO:0000259" key="4">
    <source>
        <dbReference type="Pfam" id="PF00389"/>
    </source>
</evidence>
<dbReference type="GO" id="GO:0051287">
    <property type="term" value="F:NAD binding"/>
    <property type="evidence" value="ECO:0007669"/>
    <property type="project" value="InterPro"/>
</dbReference>
<organism evidence="6 7">
    <name type="scientific">Halolamina pelagica</name>
    <dbReference type="NCBI Taxonomy" id="699431"/>
    <lineage>
        <taxon>Archaea</taxon>
        <taxon>Methanobacteriati</taxon>
        <taxon>Methanobacteriota</taxon>
        <taxon>Stenosarchaea group</taxon>
        <taxon>Halobacteria</taxon>
        <taxon>Halobacteriales</taxon>
        <taxon>Haloferacaceae</taxon>
    </lineage>
</organism>
<dbReference type="Pfam" id="PF00389">
    <property type="entry name" value="2-Hacid_dh"/>
    <property type="match status" value="1"/>
</dbReference>
<dbReference type="EMBL" id="LGUC01000001">
    <property type="protein sequence ID" value="KPN32152.1"/>
    <property type="molecule type" value="Genomic_DNA"/>
</dbReference>
<proteinExistence type="inferred from homology"/>
<evidence type="ECO:0000313" key="7">
    <source>
        <dbReference type="Proteomes" id="UP000050535"/>
    </source>
</evidence>
<name>A0A0P7H1B1_9EURY</name>
<dbReference type="PROSITE" id="PS00065">
    <property type="entry name" value="D_2_HYDROXYACID_DH_1"/>
    <property type="match status" value="1"/>
</dbReference>
<accession>A0A0P7H1B1</accession>
<dbReference type="PANTHER" id="PTHR43333:SF1">
    <property type="entry name" value="D-ISOMER SPECIFIC 2-HYDROXYACID DEHYDROGENASE NAD-BINDING DOMAIN-CONTAINING PROTEIN"/>
    <property type="match status" value="1"/>
</dbReference>
<feature type="domain" description="D-isomer specific 2-hydroxyacid dehydrogenase NAD-binding" evidence="5">
    <location>
        <begin position="109"/>
        <end position="282"/>
    </location>
</feature>
<dbReference type="SUPFAM" id="SSF51735">
    <property type="entry name" value="NAD(P)-binding Rossmann-fold domains"/>
    <property type="match status" value="1"/>
</dbReference>
<comment type="similarity">
    <text evidence="3">Belongs to the D-isomer specific 2-hydroxyacid dehydrogenase family.</text>
</comment>
<feature type="domain" description="D-isomer specific 2-hydroxyacid dehydrogenase catalytic" evidence="4">
    <location>
        <begin position="7"/>
        <end position="311"/>
    </location>
</feature>
<dbReference type="Pfam" id="PF02826">
    <property type="entry name" value="2-Hacid_dh_C"/>
    <property type="match status" value="1"/>
</dbReference>
<dbReference type="SUPFAM" id="SSF52283">
    <property type="entry name" value="Formate/glycerate dehydrogenase catalytic domain-like"/>
    <property type="match status" value="1"/>
</dbReference>
<keyword evidence="7" id="KW-1185">Reference proteome</keyword>
<dbReference type="AlphaFoldDB" id="A0A0P7H1B1"/>